<organism evidence="5 6">
    <name type="scientific">Pyrocoelia pectoralis</name>
    <dbReference type="NCBI Taxonomy" id="417401"/>
    <lineage>
        <taxon>Eukaryota</taxon>
        <taxon>Metazoa</taxon>
        <taxon>Ecdysozoa</taxon>
        <taxon>Arthropoda</taxon>
        <taxon>Hexapoda</taxon>
        <taxon>Insecta</taxon>
        <taxon>Pterygota</taxon>
        <taxon>Neoptera</taxon>
        <taxon>Endopterygota</taxon>
        <taxon>Coleoptera</taxon>
        <taxon>Polyphaga</taxon>
        <taxon>Elateriformia</taxon>
        <taxon>Elateroidea</taxon>
        <taxon>Lampyridae</taxon>
        <taxon>Lampyrinae</taxon>
        <taxon>Pyrocoelia</taxon>
    </lineage>
</organism>
<evidence type="ECO:0000259" key="4">
    <source>
        <dbReference type="Pfam" id="PF00038"/>
    </source>
</evidence>
<dbReference type="GO" id="GO:0031507">
    <property type="term" value="P:heterochromatin formation"/>
    <property type="evidence" value="ECO:0007669"/>
    <property type="project" value="TreeGrafter"/>
</dbReference>
<dbReference type="Gene3D" id="1.20.5.170">
    <property type="match status" value="1"/>
</dbReference>
<dbReference type="Gene3D" id="1.20.5.1160">
    <property type="entry name" value="Vasodilator-stimulated phosphoprotein"/>
    <property type="match status" value="1"/>
</dbReference>
<dbReference type="GO" id="GO:0005882">
    <property type="term" value="C:intermediate filament"/>
    <property type="evidence" value="ECO:0007669"/>
    <property type="project" value="UniProtKB-KW"/>
</dbReference>
<dbReference type="Pfam" id="PF00038">
    <property type="entry name" value="Filament"/>
    <property type="match status" value="1"/>
</dbReference>
<evidence type="ECO:0000256" key="2">
    <source>
        <dbReference type="ARBA" id="ARBA00023054"/>
    </source>
</evidence>
<keyword evidence="1" id="KW-0403">Intermediate filament</keyword>
<accession>A0AAN7VDM0</accession>
<dbReference type="GO" id="GO:0090435">
    <property type="term" value="P:protein localization to nuclear envelope"/>
    <property type="evidence" value="ECO:0007669"/>
    <property type="project" value="TreeGrafter"/>
</dbReference>
<keyword evidence="2 3" id="KW-0175">Coiled coil</keyword>
<protein>
    <recommendedName>
        <fullName evidence="4">IF rod domain-containing protein</fullName>
    </recommendedName>
</protein>
<sequence>MIYLQLKCNQTQSDAKNAQLELSDLEKERDKLKGHLEELRKQLEDESLRRVDVENTNQSLCVELVFKDQVYQEQLSETCTNRQIEITEIDGRLAEQYKAKLQQALYNLREQYEVQMPNNRQEMLYGNKIKNLQSAAKFCAEIWLHRFSLKPILTLMYGIQYRIRITDLENQKAILTTRIHDLISWKMNECSMARIWHCSLNRLREEMALQLQEYQGLMEIKVSLDLEIATYRKLLLSLFITVMFRNRQTFSGKHLNSKLLDLLHHNTD</sequence>
<name>A0AAN7VDM0_9COLE</name>
<feature type="coiled-coil region" evidence="3">
    <location>
        <begin position="8"/>
        <end position="56"/>
    </location>
</feature>
<dbReference type="InterPro" id="IPR039008">
    <property type="entry name" value="IF_rod_dom"/>
</dbReference>
<dbReference type="GO" id="GO:0005200">
    <property type="term" value="F:structural constituent of cytoskeleton"/>
    <property type="evidence" value="ECO:0007669"/>
    <property type="project" value="TreeGrafter"/>
</dbReference>
<proteinExistence type="predicted"/>
<keyword evidence="6" id="KW-1185">Reference proteome</keyword>
<evidence type="ECO:0000256" key="1">
    <source>
        <dbReference type="ARBA" id="ARBA00022754"/>
    </source>
</evidence>
<dbReference type="SUPFAM" id="SSF64593">
    <property type="entry name" value="Intermediate filament protein, coiled coil region"/>
    <property type="match status" value="1"/>
</dbReference>
<evidence type="ECO:0000256" key="3">
    <source>
        <dbReference type="SAM" id="Coils"/>
    </source>
</evidence>
<comment type="caution">
    <text evidence="5">The sequence shown here is derived from an EMBL/GenBank/DDBJ whole genome shotgun (WGS) entry which is preliminary data.</text>
</comment>
<dbReference type="Proteomes" id="UP001329430">
    <property type="component" value="Chromosome 4"/>
</dbReference>
<dbReference type="AlphaFoldDB" id="A0AAN7VDM0"/>
<evidence type="ECO:0000313" key="6">
    <source>
        <dbReference type="Proteomes" id="UP001329430"/>
    </source>
</evidence>
<dbReference type="PANTHER" id="PTHR45721:SF11">
    <property type="entry name" value="LAMIN DM0-RELATED"/>
    <property type="match status" value="1"/>
</dbReference>
<dbReference type="GO" id="GO:0007097">
    <property type="term" value="P:nuclear migration"/>
    <property type="evidence" value="ECO:0007669"/>
    <property type="project" value="TreeGrafter"/>
</dbReference>
<gene>
    <name evidence="5" type="ORF">RI129_006163</name>
</gene>
<dbReference type="GO" id="GO:0006998">
    <property type="term" value="P:nuclear envelope organization"/>
    <property type="evidence" value="ECO:0007669"/>
    <property type="project" value="TreeGrafter"/>
</dbReference>
<dbReference type="GO" id="GO:0051664">
    <property type="term" value="P:nuclear pore localization"/>
    <property type="evidence" value="ECO:0007669"/>
    <property type="project" value="TreeGrafter"/>
</dbReference>
<dbReference type="PANTHER" id="PTHR45721">
    <property type="entry name" value="LAMIN DM0-RELATED"/>
    <property type="match status" value="1"/>
</dbReference>
<dbReference type="GO" id="GO:0005652">
    <property type="term" value="C:nuclear lamina"/>
    <property type="evidence" value="ECO:0007669"/>
    <property type="project" value="TreeGrafter"/>
</dbReference>
<reference evidence="5 6" key="1">
    <citation type="journal article" date="2024" name="Insects">
        <title>An Improved Chromosome-Level Genome Assembly of the Firefly Pyrocoelia pectoralis.</title>
        <authorList>
            <person name="Fu X."/>
            <person name="Meyer-Rochow V.B."/>
            <person name="Ballantyne L."/>
            <person name="Zhu X."/>
        </authorList>
    </citation>
    <scope>NUCLEOTIDE SEQUENCE [LARGE SCALE GENOMIC DNA]</scope>
    <source>
        <strain evidence="5">XCY_ONT2</strain>
    </source>
</reference>
<feature type="domain" description="IF rod" evidence="4">
    <location>
        <begin position="4"/>
        <end position="235"/>
    </location>
</feature>
<dbReference type="EMBL" id="JAVRBK010000004">
    <property type="protein sequence ID" value="KAK5644863.1"/>
    <property type="molecule type" value="Genomic_DNA"/>
</dbReference>
<evidence type="ECO:0000313" key="5">
    <source>
        <dbReference type="EMBL" id="KAK5644863.1"/>
    </source>
</evidence>